<evidence type="ECO:0000256" key="4">
    <source>
        <dbReference type="ARBA" id="ARBA00022475"/>
    </source>
</evidence>
<evidence type="ECO:0000256" key="2">
    <source>
        <dbReference type="ARBA" id="ARBA00005417"/>
    </source>
</evidence>
<dbReference type="InterPro" id="IPR003593">
    <property type="entry name" value="AAA+_ATPase"/>
</dbReference>
<sequence>MPADPVLAVDGLSIAFQTRRGLLPAVRDLSFSVGRGEMLAIVGESGCGKSLTALALLGLVPTPGRVTGGAVRLEGRNLLALDEAALRHVRGARISMIFQEPMTALNPVLTVGEQIMEAILEHEPVSRKAARERTLALLERVRIPDPARRFAEYPHRMSGGMRQRVMIAMALAGAPAVLVADEPTTALDVTIQAQILSLIDELRREQGTAVVFITHDLGVVSRYVDRVLVMYAGRKVEERDTRDLFADPFHPYTQGLIAAQPRGLIAAQPRGLAARSQADARLPGVARERLTEIPGTVPALAAMPPGCAFAPRCPLADDLCARTVPPPRPAGSGLVACHHAGESHAI</sequence>
<dbReference type="InterPro" id="IPR013563">
    <property type="entry name" value="Oligopep_ABC_C"/>
</dbReference>
<keyword evidence="10" id="KW-1185">Reference proteome</keyword>
<comment type="caution">
    <text evidence="9">The sequence shown here is derived from an EMBL/GenBank/DDBJ whole genome shotgun (WGS) entry which is preliminary data.</text>
</comment>
<evidence type="ECO:0000256" key="1">
    <source>
        <dbReference type="ARBA" id="ARBA00004417"/>
    </source>
</evidence>
<dbReference type="Pfam" id="PF00005">
    <property type="entry name" value="ABC_tran"/>
    <property type="match status" value="1"/>
</dbReference>
<dbReference type="NCBIfam" id="TIGR01727">
    <property type="entry name" value="oligo_HPY"/>
    <property type="match status" value="1"/>
</dbReference>
<proteinExistence type="inferred from homology"/>
<keyword evidence="7" id="KW-0472">Membrane</keyword>
<evidence type="ECO:0000313" key="10">
    <source>
        <dbReference type="Proteomes" id="UP000652760"/>
    </source>
</evidence>
<dbReference type="SMART" id="SM00382">
    <property type="entry name" value="AAA"/>
    <property type="match status" value="1"/>
</dbReference>
<reference evidence="10" key="1">
    <citation type="submission" date="2021-01" db="EMBL/GenBank/DDBJ databases">
        <title>Genome public.</title>
        <authorList>
            <person name="Liu C."/>
            <person name="Sun Q."/>
        </authorList>
    </citation>
    <scope>NUCLEOTIDE SEQUENCE [LARGE SCALE GENOMIC DNA]</scope>
    <source>
        <strain evidence="10">YIM B02556</strain>
    </source>
</reference>
<dbReference type="InterPro" id="IPR027417">
    <property type="entry name" value="P-loop_NTPase"/>
</dbReference>
<gene>
    <name evidence="9" type="ORF">JHL17_32670</name>
</gene>
<dbReference type="InterPro" id="IPR017871">
    <property type="entry name" value="ABC_transporter-like_CS"/>
</dbReference>
<dbReference type="Gene3D" id="3.40.50.300">
    <property type="entry name" value="P-loop containing nucleotide triphosphate hydrolases"/>
    <property type="match status" value="1"/>
</dbReference>
<dbReference type="SUPFAM" id="SSF52540">
    <property type="entry name" value="P-loop containing nucleoside triphosphate hydrolases"/>
    <property type="match status" value="1"/>
</dbReference>
<keyword evidence="6 9" id="KW-0067">ATP-binding</keyword>
<dbReference type="GO" id="GO:0005524">
    <property type="term" value="F:ATP binding"/>
    <property type="evidence" value="ECO:0007669"/>
    <property type="project" value="UniProtKB-KW"/>
</dbReference>
<evidence type="ECO:0000256" key="5">
    <source>
        <dbReference type="ARBA" id="ARBA00022741"/>
    </source>
</evidence>
<keyword evidence="3" id="KW-0813">Transport</keyword>
<comment type="subcellular location">
    <subcellularLocation>
        <location evidence="1">Cell inner membrane</location>
        <topology evidence="1">Peripheral membrane protein</topology>
    </subcellularLocation>
</comment>
<dbReference type="InterPro" id="IPR050388">
    <property type="entry name" value="ABC_Ni/Peptide_Import"/>
</dbReference>
<name>A0ABS1FFH4_9PROT</name>
<protein>
    <submittedName>
        <fullName evidence="9">ABC transporter ATP-binding protein</fullName>
    </submittedName>
</protein>
<evidence type="ECO:0000313" key="9">
    <source>
        <dbReference type="EMBL" id="MBK1842160.1"/>
    </source>
</evidence>
<dbReference type="Proteomes" id="UP000652760">
    <property type="component" value="Unassembled WGS sequence"/>
</dbReference>
<dbReference type="PANTHER" id="PTHR43297">
    <property type="entry name" value="OLIGOPEPTIDE TRANSPORT ATP-BINDING PROTEIN APPD"/>
    <property type="match status" value="1"/>
</dbReference>
<keyword evidence="4" id="KW-1003">Cell membrane</keyword>
<feature type="domain" description="ABC transporter" evidence="8">
    <location>
        <begin position="9"/>
        <end position="257"/>
    </location>
</feature>
<comment type="similarity">
    <text evidence="2">Belongs to the ABC transporter superfamily.</text>
</comment>
<organism evidence="9 10">
    <name type="scientific">Azospirillum endophyticum</name>
    <dbReference type="NCBI Taxonomy" id="2800326"/>
    <lineage>
        <taxon>Bacteria</taxon>
        <taxon>Pseudomonadati</taxon>
        <taxon>Pseudomonadota</taxon>
        <taxon>Alphaproteobacteria</taxon>
        <taxon>Rhodospirillales</taxon>
        <taxon>Azospirillaceae</taxon>
        <taxon>Azospirillum</taxon>
    </lineage>
</organism>
<dbReference type="PROSITE" id="PS50893">
    <property type="entry name" value="ABC_TRANSPORTER_2"/>
    <property type="match status" value="1"/>
</dbReference>
<evidence type="ECO:0000256" key="6">
    <source>
        <dbReference type="ARBA" id="ARBA00022840"/>
    </source>
</evidence>
<dbReference type="CDD" id="cd03257">
    <property type="entry name" value="ABC_NikE_OppD_transporters"/>
    <property type="match status" value="1"/>
</dbReference>
<evidence type="ECO:0000259" key="8">
    <source>
        <dbReference type="PROSITE" id="PS50893"/>
    </source>
</evidence>
<evidence type="ECO:0000256" key="7">
    <source>
        <dbReference type="ARBA" id="ARBA00023136"/>
    </source>
</evidence>
<keyword evidence="5" id="KW-0547">Nucleotide-binding</keyword>
<dbReference type="InterPro" id="IPR003439">
    <property type="entry name" value="ABC_transporter-like_ATP-bd"/>
</dbReference>
<dbReference type="Pfam" id="PF08352">
    <property type="entry name" value="oligo_HPY"/>
    <property type="match status" value="1"/>
</dbReference>
<dbReference type="PROSITE" id="PS00211">
    <property type="entry name" value="ABC_TRANSPORTER_1"/>
    <property type="match status" value="1"/>
</dbReference>
<evidence type="ECO:0000256" key="3">
    <source>
        <dbReference type="ARBA" id="ARBA00022448"/>
    </source>
</evidence>
<accession>A0ABS1FFH4</accession>
<dbReference type="PANTHER" id="PTHR43297:SF2">
    <property type="entry name" value="DIPEPTIDE TRANSPORT ATP-BINDING PROTEIN DPPD"/>
    <property type="match status" value="1"/>
</dbReference>
<dbReference type="EMBL" id="JAENHM010000081">
    <property type="protein sequence ID" value="MBK1842160.1"/>
    <property type="molecule type" value="Genomic_DNA"/>
</dbReference>